<protein>
    <submittedName>
        <fullName evidence="3">Short chain dehydrogenase</fullName>
    </submittedName>
</protein>
<dbReference type="InterPro" id="IPR036291">
    <property type="entry name" value="NAD(P)-bd_dom_sf"/>
</dbReference>
<dbReference type="PANTHER" id="PTHR43477">
    <property type="entry name" value="DIHYDROANTICAPSIN 7-DEHYDROGENASE"/>
    <property type="match status" value="1"/>
</dbReference>
<dbReference type="InterPro" id="IPR002347">
    <property type="entry name" value="SDR_fam"/>
</dbReference>
<dbReference type="EMBL" id="BJMM01000006">
    <property type="protein sequence ID" value="GEB49187.1"/>
    <property type="molecule type" value="Genomic_DNA"/>
</dbReference>
<comment type="similarity">
    <text evidence="1">Belongs to the short-chain dehydrogenases/reductases (SDR) family.</text>
</comment>
<name>A0A4Y3QWY3_STRCI</name>
<accession>A0A4Y3QWY3</accession>
<proteinExistence type="inferred from homology"/>
<dbReference type="PRINTS" id="PR00081">
    <property type="entry name" value="GDHRDH"/>
</dbReference>
<organism evidence="3 4">
    <name type="scientific">Streptomyces cacaoi</name>
    <dbReference type="NCBI Taxonomy" id="1898"/>
    <lineage>
        <taxon>Bacteria</taxon>
        <taxon>Bacillati</taxon>
        <taxon>Actinomycetota</taxon>
        <taxon>Actinomycetes</taxon>
        <taxon>Kitasatosporales</taxon>
        <taxon>Streptomycetaceae</taxon>
        <taxon>Streptomyces</taxon>
    </lineage>
</organism>
<reference evidence="3 4" key="1">
    <citation type="submission" date="2019-06" db="EMBL/GenBank/DDBJ databases">
        <title>Whole genome shotgun sequence of Streptomyces cacaoi subsp. cacaoi NBRC 12748.</title>
        <authorList>
            <person name="Hosoyama A."/>
            <person name="Uohara A."/>
            <person name="Ohji S."/>
            <person name="Ichikawa N."/>
        </authorList>
    </citation>
    <scope>NUCLEOTIDE SEQUENCE [LARGE SCALE GENOMIC DNA]</scope>
    <source>
        <strain evidence="3 4">NBRC 12748</strain>
    </source>
</reference>
<dbReference type="SUPFAM" id="SSF51735">
    <property type="entry name" value="NAD(P)-binding Rossmann-fold domains"/>
    <property type="match status" value="1"/>
</dbReference>
<dbReference type="CDD" id="cd05233">
    <property type="entry name" value="SDR_c"/>
    <property type="match status" value="1"/>
</dbReference>
<dbReference type="Gene3D" id="3.40.50.720">
    <property type="entry name" value="NAD(P)-binding Rossmann-like Domain"/>
    <property type="match status" value="1"/>
</dbReference>
<dbReference type="PANTHER" id="PTHR43477:SF1">
    <property type="entry name" value="DIHYDROANTICAPSIN 7-DEHYDROGENASE"/>
    <property type="match status" value="1"/>
</dbReference>
<keyword evidence="2" id="KW-0560">Oxidoreductase</keyword>
<comment type="caution">
    <text evidence="3">The sequence shown here is derived from an EMBL/GenBank/DDBJ whole genome shotgun (WGS) entry which is preliminary data.</text>
</comment>
<gene>
    <name evidence="3" type="ORF">SCA03_17380</name>
</gene>
<dbReference type="Pfam" id="PF13561">
    <property type="entry name" value="adh_short_C2"/>
    <property type="match status" value="1"/>
</dbReference>
<evidence type="ECO:0000256" key="1">
    <source>
        <dbReference type="ARBA" id="ARBA00006484"/>
    </source>
</evidence>
<evidence type="ECO:0000313" key="3">
    <source>
        <dbReference type="EMBL" id="GEB49187.1"/>
    </source>
</evidence>
<dbReference type="InterPro" id="IPR051122">
    <property type="entry name" value="SDR_DHRS6-like"/>
</dbReference>
<dbReference type="OrthoDB" id="9806974at2"/>
<evidence type="ECO:0000256" key="2">
    <source>
        <dbReference type="ARBA" id="ARBA00023002"/>
    </source>
</evidence>
<dbReference type="GO" id="GO:0016491">
    <property type="term" value="F:oxidoreductase activity"/>
    <property type="evidence" value="ECO:0007669"/>
    <property type="project" value="UniProtKB-KW"/>
</dbReference>
<evidence type="ECO:0000313" key="4">
    <source>
        <dbReference type="Proteomes" id="UP000319210"/>
    </source>
</evidence>
<dbReference type="AlphaFoldDB" id="A0A4Y3QWY3"/>
<dbReference type="RefSeq" id="WP_086816216.1">
    <property type="nucleotide sequence ID" value="NZ_BJMM01000006.1"/>
</dbReference>
<sequence>MSTDAAAATPAPVPATAVPLPESLAGTTVLIAGGSSGIGLAAGTLLRRVGARVVLIGRDPDRLASAAERVREAGPAGEDDAVLGVAGDAGDERTLTDAFDAAGRVDHVYVTAGGHAAPGPLGELSDEGIRGAVAGGVGRTFAVARAAAKRLPAGGSLTLSSGVLVARPVPGLSVTLATGGAGEALTRALAVELAPARQRVNAVRYGAIDTPLMRSLPGLQTDEAVAAAGASVPLGRYGTPEEAAAAALLLMANPYITGQIITVDGGHVLS</sequence>
<dbReference type="Proteomes" id="UP000319210">
    <property type="component" value="Unassembled WGS sequence"/>
</dbReference>
<keyword evidence="4" id="KW-1185">Reference proteome</keyword>